<reference evidence="5" key="2">
    <citation type="journal article" date="2023" name="Plants (Basel)">
        <title>Annotation of the Turnera subulata (Passifloraceae) Draft Genome Reveals the S-Locus Evolved after the Divergence of Turneroideae from Passifloroideae in a Stepwise Manner.</title>
        <authorList>
            <person name="Henning P.M."/>
            <person name="Roalson E.H."/>
            <person name="Mir W."/>
            <person name="McCubbin A.G."/>
            <person name="Shore J.S."/>
        </authorList>
    </citation>
    <scope>NUCLEOTIDE SEQUENCE</scope>
    <source>
        <strain evidence="5">F60SS</strain>
    </source>
</reference>
<dbReference type="Pfam" id="PF00808">
    <property type="entry name" value="CBFD_NFYB_HMF"/>
    <property type="match status" value="1"/>
</dbReference>
<feature type="compositionally biased region" description="Acidic residues" evidence="3">
    <location>
        <begin position="72"/>
        <end position="81"/>
    </location>
</feature>
<feature type="compositionally biased region" description="Basic and acidic residues" evidence="3">
    <location>
        <begin position="1"/>
        <end position="13"/>
    </location>
</feature>
<dbReference type="AlphaFoldDB" id="A0A9Q0JN49"/>
<dbReference type="GO" id="GO:0005634">
    <property type="term" value="C:nucleus"/>
    <property type="evidence" value="ECO:0007669"/>
    <property type="project" value="UniProtKB-SubCell"/>
</dbReference>
<dbReference type="InterPro" id="IPR003958">
    <property type="entry name" value="CBFA_NFYB_domain"/>
</dbReference>
<proteinExistence type="predicted"/>
<dbReference type="OrthoDB" id="636685at2759"/>
<accession>A0A9Q0JN49</accession>
<name>A0A9Q0JN49_9ROSI</name>
<feature type="compositionally biased region" description="Basic residues" evidence="3">
    <location>
        <begin position="14"/>
        <end position="23"/>
    </location>
</feature>
<dbReference type="Gene3D" id="1.10.20.10">
    <property type="entry name" value="Histone, subunit A"/>
    <property type="match status" value="1"/>
</dbReference>
<gene>
    <name evidence="5" type="ORF">Tsubulata_025474</name>
</gene>
<dbReference type="GO" id="GO:0046982">
    <property type="term" value="F:protein heterodimerization activity"/>
    <property type="evidence" value="ECO:0007669"/>
    <property type="project" value="InterPro"/>
</dbReference>
<feature type="region of interest" description="Disordered" evidence="3">
    <location>
        <begin position="1"/>
        <end position="129"/>
    </location>
</feature>
<dbReference type="Proteomes" id="UP001141552">
    <property type="component" value="Unassembled WGS sequence"/>
</dbReference>
<reference evidence="5" key="1">
    <citation type="submission" date="2022-02" db="EMBL/GenBank/DDBJ databases">
        <authorList>
            <person name="Henning P.M."/>
            <person name="McCubbin A.G."/>
            <person name="Shore J.S."/>
        </authorList>
    </citation>
    <scope>NUCLEOTIDE SEQUENCE</scope>
    <source>
        <strain evidence="5">F60SS</strain>
        <tissue evidence="5">Leaves</tissue>
    </source>
</reference>
<evidence type="ECO:0000313" key="5">
    <source>
        <dbReference type="EMBL" id="KAJ4848911.1"/>
    </source>
</evidence>
<dbReference type="GO" id="GO:0006355">
    <property type="term" value="P:regulation of DNA-templated transcription"/>
    <property type="evidence" value="ECO:0007669"/>
    <property type="project" value="TreeGrafter"/>
</dbReference>
<dbReference type="InterPro" id="IPR009072">
    <property type="entry name" value="Histone-fold"/>
</dbReference>
<comment type="subcellular location">
    <subcellularLocation>
        <location evidence="1">Nucleus</location>
    </subcellularLocation>
</comment>
<evidence type="ECO:0000256" key="2">
    <source>
        <dbReference type="ARBA" id="ARBA00023242"/>
    </source>
</evidence>
<organism evidence="5 6">
    <name type="scientific">Turnera subulata</name>
    <dbReference type="NCBI Taxonomy" id="218843"/>
    <lineage>
        <taxon>Eukaryota</taxon>
        <taxon>Viridiplantae</taxon>
        <taxon>Streptophyta</taxon>
        <taxon>Embryophyta</taxon>
        <taxon>Tracheophyta</taxon>
        <taxon>Spermatophyta</taxon>
        <taxon>Magnoliopsida</taxon>
        <taxon>eudicotyledons</taxon>
        <taxon>Gunneridae</taxon>
        <taxon>Pentapetalae</taxon>
        <taxon>rosids</taxon>
        <taxon>fabids</taxon>
        <taxon>Malpighiales</taxon>
        <taxon>Passifloraceae</taxon>
        <taxon>Turnera</taxon>
    </lineage>
</organism>
<protein>
    <recommendedName>
        <fullName evidence="4">Transcription factor CBF/NF-Y/archaeal histone domain-containing protein</fullName>
    </recommendedName>
</protein>
<dbReference type="PANTHER" id="PTHR10252:SF93">
    <property type="entry name" value="DNA POLYMERASE II SUBUNIT B3-1"/>
    <property type="match status" value="1"/>
</dbReference>
<feature type="domain" description="Transcription factor CBF/NF-Y/archaeal histone" evidence="4">
    <location>
        <begin position="132"/>
        <end position="196"/>
    </location>
</feature>
<evidence type="ECO:0000256" key="3">
    <source>
        <dbReference type="SAM" id="MobiDB-lite"/>
    </source>
</evidence>
<keyword evidence="6" id="KW-1185">Reference proteome</keyword>
<keyword evidence="2" id="KW-0539">Nucleus</keyword>
<comment type="caution">
    <text evidence="5">The sequence shown here is derived from an EMBL/GenBank/DDBJ whole genome shotgun (WGS) entry which is preliminary data.</text>
</comment>
<sequence length="228" mass="25668">MASTKKSKEELAKHEKKKKKKKESSKQIKDTKPPTKKKVVKTPEKSKKNATSNGKHRPEHDVVLVVPSTSSSEEEEEEDGDVQFVREVDLKRASTVADKREDKASNAKKKRTKERAAADEDSDAGEDSTTCRFPMARVKRIMKSDGCSDLLLSNDAVFLVNKAVEKFLERFSEDGFKCSVRDRKKSLGYKHLATVVSKQSRFDFLSDYVPEKIKAEDALAERRAADTG</sequence>
<dbReference type="SUPFAM" id="SSF47113">
    <property type="entry name" value="Histone-fold"/>
    <property type="match status" value="1"/>
</dbReference>
<dbReference type="GO" id="GO:0000976">
    <property type="term" value="F:transcription cis-regulatory region binding"/>
    <property type="evidence" value="ECO:0007669"/>
    <property type="project" value="TreeGrafter"/>
</dbReference>
<dbReference type="InterPro" id="IPR050568">
    <property type="entry name" value="Transcr_DNA_Rep_Reg"/>
</dbReference>
<dbReference type="EMBL" id="JAKUCV010000752">
    <property type="protein sequence ID" value="KAJ4848911.1"/>
    <property type="molecule type" value="Genomic_DNA"/>
</dbReference>
<feature type="compositionally biased region" description="Basic and acidic residues" evidence="3">
    <location>
        <begin position="84"/>
        <end position="105"/>
    </location>
</feature>
<evidence type="ECO:0000259" key="4">
    <source>
        <dbReference type="Pfam" id="PF00808"/>
    </source>
</evidence>
<dbReference type="PANTHER" id="PTHR10252">
    <property type="entry name" value="HISTONE-LIKE TRANSCRIPTION FACTOR CCAAT-RELATED"/>
    <property type="match status" value="1"/>
</dbReference>
<evidence type="ECO:0000313" key="6">
    <source>
        <dbReference type="Proteomes" id="UP001141552"/>
    </source>
</evidence>
<evidence type="ECO:0000256" key="1">
    <source>
        <dbReference type="ARBA" id="ARBA00004123"/>
    </source>
</evidence>
<feature type="compositionally biased region" description="Basic and acidic residues" evidence="3">
    <location>
        <begin position="24"/>
        <end position="33"/>
    </location>
</feature>